<dbReference type="Gene3D" id="6.10.140.60">
    <property type="match status" value="1"/>
</dbReference>
<dbReference type="Gene3D" id="2.60.40.1960">
    <property type="match status" value="1"/>
</dbReference>
<dbReference type="PANTHER" id="PTHR11353">
    <property type="entry name" value="CHAPERONIN"/>
    <property type="match status" value="1"/>
</dbReference>
<evidence type="ECO:0000256" key="12">
    <source>
        <dbReference type="ARBA" id="ARBA00022990"/>
    </source>
</evidence>
<dbReference type="FunFam" id="1.10.560.10:FF:000017">
    <property type="entry name" value="T-complex protein 1 subunit eta"/>
    <property type="match status" value="1"/>
</dbReference>
<evidence type="ECO:0000256" key="18">
    <source>
        <dbReference type="ARBA" id="ARBA00093565"/>
    </source>
</evidence>
<dbReference type="Pfam" id="PF07966">
    <property type="entry name" value="A1_Propeptide"/>
    <property type="match status" value="1"/>
</dbReference>
<dbReference type="Proteomes" id="UP000438429">
    <property type="component" value="Unassembled WGS sequence"/>
</dbReference>
<dbReference type="InterPro" id="IPR027413">
    <property type="entry name" value="GROEL-like_equatorial_sf"/>
</dbReference>
<dbReference type="FunFam" id="2.40.70.10:FF:000006">
    <property type="entry name" value="Cathepsin E"/>
    <property type="match status" value="1"/>
</dbReference>
<dbReference type="Pfam" id="PF00026">
    <property type="entry name" value="Asp"/>
    <property type="match status" value="1"/>
</dbReference>
<comment type="similarity">
    <text evidence="3 19">Belongs to the TCP-1 chaperonin family.</text>
</comment>
<dbReference type="InterPro" id="IPR027409">
    <property type="entry name" value="GroEL-like_apical_dom_sf"/>
</dbReference>
<dbReference type="InterPro" id="IPR012716">
    <property type="entry name" value="Chap_CCT_beta"/>
</dbReference>
<evidence type="ECO:0000256" key="13">
    <source>
        <dbReference type="ARBA" id="ARBA00023157"/>
    </source>
</evidence>
<dbReference type="FunFam" id="3.50.7.10:FF:000002">
    <property type="entry name" value="T-complex protein 1 subunit beta"/>
    <property type="match status" value="1"/>
</dbReference>
<dbReference type="GO" id="GO:0051082">
    <property type="term" value="F:unfolded protein binding"/>
    <property type="evidence" value="ECO:0007669"/>
    <property type="project" value="InterPro"/>
</dbReference>
<reference evidence="23 24" key="1">
    <citation type="submission" date="2019-06" db="EMBL/GenBank/DDBJ databases">
        <title>Draft genomes of female and male turbot (Scophthalmus maximus).</title>
        <authorList>
            <person name="Xu H."/>
            <person name="Xu X.-W."/>
            <person name="Shao C."/>
            <person name="Chen S."/>
        </authorList>
    </citation>
    <scope>NUCLEOTIDE SEQUENCE [LARGE SCALE GENOMIC DNA]</scope>
    <source>
        <strain evidence="23">Ysfricsl-2016a</strain>
        <tissue evidence="23">Blood</tissue>
    </source>
</reference>
<evidence type="ECO:0000256" key="1">
    <source>
        <dbReference type="ARBA" id="ARBA00004496"/>
    </source>
</evidence>
<feature type="compositionally biased region" description="Low complexity" evidence="21">
    <location>
        <begin position="49"/>
        <end position="61"/>
    </location>
</feature>
<dbReference type="InterPro" id="IPR027410">
    <property type="entry name" value="TCP-1-like_intermed_sf"/>
</dbReference>
<evidence type="ECO:0000256" key="2">
    <source>
        <dbReference type="ARBA" id="ARBA00007447"/>
    </source>
</evidence>
<dbReference type="InterPro" id="IPR002194">
    <property type="entry name" value="Chaperonin_TCP-1_CS"/>
</dbReference>
<evidence type="ECO:0000256" key="7">
    <source>
        <dbReference type="ARBA" id="ARBA00022553"/>
    </source>
</evidence>
<dbReference type="Gene3D" id="3.50.7.10">
    <property type="entry name" value="GroEL"/>
    <property type="match status" value="1"/>
</dbReference>
<feature type="domain" description="Peptidase A1" evidence="22">
    <location>
        <begin position="978"/>
        <end position="1294"/>
    </location>
</feature>
<evidence type="ECO:0000256" key="20">
    <source>
        <dbReference type="SAM" id="Coils"/>
    </source>
</evidence>
<comment type="catalytic activity">
    <reaction evidence="16">
        <text>ATP + H2O = ADP + phosphate + H(+)</text>
        <dbReference type="Rhea" id="RHEA:13065"/>
        <dbReference type="ChEBI" id="CHEBI:15377"/>
        <dbReference type="ChEBI" id="CHEBI:15378"/>
        <dbReference type="ChEBI" id="CHEBI:30616"/>
        <dbReference type="ChEBI" id="CHEBI:43474"/>
        <dbReference type="ChEBI" id="CHEBI:456216"/>
    </reaction>
</comment>
<name>A0A6A4S0M0_SCOMX</name>
<comment type="subcellular location">
    <subcellularLocation>
        <location evidence="1">Cytoplasm</location>
    </subcellularLocation>
</comment>
<evidence type="ECO:0000256" key="5">
    <source>
        <dbReference type="ARBA" id="ARBA00022490"/>
    </source>
</evidence>
<organism evidence="23 24">
    <name type="scientific">Scophthalmus maximus</name>
    <name type="common">Turbot</name>
    <name type="synonym">Psetta maxima</name>
    <dbReference type="NCBI Taxonomy" id="52904"/>
    <lineage>
        <taxon>Eukaryota</taxon>
        <taxon>Metazoa</taxon>
        <taxon>Chordata</taxon>
        <taxon>Craniata</taxon>
        <taxon>Vertebrata</taxon>
        <taxon>Euteleostomi</taxon>
        <taxon>Actinopterygii</taxon>
        <taxon>Neopterygii</taxon>
        <taxon>Teleostei</taxon>
        <taxon>Neoteleostei</taxon>
        <taxon>Acanthomorphata</taxon>
        <taxon>Carangaria</taxon>
        <taxon>Pleuronectiformes</taxon>
        <taxon>Pleuronectoidei</taxon>
        <taxon>Scophthalmidae</taxon>
        <taxon>Scophthalmus</taxon>
    </lineage>
</organism>
<dbReference type="GO" id="GO:0005524">
    <property type="term" value="F:ATP binding"/>
    <property type="evidence" value="ECO:0007669"/>
    <property type="project" value="UniProtKB-KW"/>
</dbReference>
<dbReference type="EMBL" id="VEVO01000016">
    <property type="protein sequence ID" value="KAF0028756.1"/>
    <property type="molecule type" value="Genomic_DNA"/>
</dbReference>
<dbReference type="PROSITE" id="PS00751">
    <property type="entry name" value="TCP1_2"/>
    <property type="match status" value="1"/>
</dbReference>
<dbReference type="PROSITE" id="PS00995">
    <property type="entry name" value="TCP1_3"/>
    <property type="match status" value="1"/>
</dbReference>
<dbReference type="PROSITE" id="PS00141">
    <property type="entry name" value="ASP_PROTEASE"/>
    <property type="match status" value="2"/>
</dbReference>
<dbReference type="Gene3D" id="3.30.260.10">
    <property type="entry name" value="TCP-1-like chaperonin intermediate domain"/>
    <property type="match status" value="1"/>
</dbReference>
<evidence type="ECO:0000313" key="24">
    <source>
        <dbReference type="Proteomes" id="UP000438429"/>
    </source>
</evidence>
<dbReference type="GO" id="GO:0004190">
    <property type="term" value="F:aspartic-type endopeptidase activity"/>
    <property type="evidence" value="ECO:0007669"/>
    <property type="project" value="InterPro"/>
</dbReference>
<keyword evidence="5" id="KW-0963">Cytoplasm</keyword>
<dbReference type="FunFam" id="3.30.260.10:FF:000046">
    <property type="entry name" value="Chaperonin containing TCP1 subunit 2"/>
    <property type="match status" value="1"/>
</dbReference>
<keyword evidence="13" id="KW-1015">Disulfide bond</keyword>
<keyword evidence="9" id="KW-0378">Hydrolase</keyword>
<dbReference type="InterPro" id="IPR002423">
    <property type="entry name" value="Cpn60/GroEL/TCP-1"/>
</dbReference>
<comment type="subunit">
    <text evidence="18">Component of the chaperonin-containing T-complex (TRiC), a hexadecamer composed of two identical back-to-back stacked rings enclosing a protein folding chamber. Each ring is made up of eight different subunits: TCP1/CCT1, CCT2, CCT3, CCT4, CCT5, CCT6A/CCT6, CCT7, CCT8. Interacts with PACRG. Interacts with FLCN. Interacts with DLEC1. Interacts with SVEP1.</text>
</comment>
<dbReference type="SUPFAM" id="SSF54849">
    <property type="entry name" value="GroEL-intermediate domain like"/>
    <property type="match status" value="1"/>
</dbReference>
<feature type="region of interest" description="Disordered" evidence="21">
    <location>
        <begin position="41"/>
        <end position="69"/>
    </location>
</feature>
<evidence type="ECO:0000313" key="23">
    <source>
        <dbReference type="EMBL" id="KAF0028756.1"/>
    </source>
</evidence>
<comment type="caution">
    <text evidence="23">The sequence shown here is derived from an EMBL/GenBank/DDBJ whole genome shotgun (WGS) entry which is preliminary data.</text>
</comment>
<dbReference type="SUPFAM" id="SSF48592">
    <property type="entry name" value="GroEL equatorial domain-like"/>
    <property type="match status" value="1"/>
</dbReference>
<dbReference type="InterPro" id="IPR017998">
    <property type="entry name" value="Chaperone_TCP-1"/>
</dbReference>
<evidence type="ECO:0000256" key="19">
    <source>
        <dbReference type="RuleBase" id="RU004187"/>
    </source>
</evidence>
<keyword evidence="6" id="KW-1017">Isopeptide bond</keyword>
<dbReference type="PROSITE" id="PS00750">
    <property type="entry name" value="TCP1_1"/>
    <property type="match status" value="1"/>
</dbReference>
<evidence type="ECO:0000256" key="11">
    <source>
        <dbReference type="ARBA" id="ARBA00022843"/>
    </source>
</evidence>
<evidence type="ECO:0000256" key="4">
    <source>
        <dbReference type="ARBA" id="ARBA00018961"/>
    </source>
</evidence>
<dbReference type="InterPro" id="IPR021109">
    <property type="entry name" value="Peptidase_aspartic_dom_sf"/>
</dbReference>
<dbReference type="NCBIfam" id="TIGR02341">
    <property type="entry name" value="chap_CCT_beta"/>
    <property type="match status" value="1"/>
</dbReference>
<comment type="similarity">
    <text evidence="2">Belongs to the peptidase A1 family.</text>
</comment>
<keyword evidence="12" id="KW-0007">Acetylation</keyword>
<keyword evidence="20" id="KW-0175">Coiled coil</keyword>
<evidence type="ECO:0000256" key="17">
    <source>
        <dbReference type="ARBA" id="ARBA00093360"/>
    </source>
</evidence>
<dbReference type="FunFam" id="2.40.70.10:FF:000004">
    <property type="entry name" value="Pepsin A"/>
    <property type="match status" value="1"/>
</dbReference>
<evidence type="ECO:0000256" key="9">
    <source>
        <dbReference type="ARBA" id="ARBA00022801"/>
    </source>
</evidence>
<keyword evidence="14 19" id="KW-0143">Chaperone</keyword>
<dbReference type="Pfam" id="PF13888">
    <property type="entry name" value="MRF_C2"/>
    <property type="match status" value="1"/>
</dbReference>
<keyword evidence="7" id="KW-0597">Phosphoprotein</keyword>
<dbReference type="GO" id="GO:0016887">
    <property type="term" value="F:ATP hydrolysis activity"/>
    <property type="evidence" value="ECO:0007669"/>
    <property type="project" value="InterPro"/>
</dbReference>
<evidence type="ECO:0000256" key="16">
    <source>
        <dbReference type="ARBA" id="ARBA00049360"/>
    </source>
</evidence>
<evidence type="ECO:0000259" key="22">
    <source>
        <dbReference type="PROSITE" id="PS51767"/>
    </source>
</evidence>
<evidence type="ECO:0000256" key="21">
    <source>
        <dbReference type="SAM" id="MobiDB-lite"/>
    </source>
</evidence>
<evidence type="ECO:0000256" key="8">
    <source>
        <dbReference type="ARBA" id="ARBA00022741"/>
    </source>
</evidence>
<dbReference type="CDD" id="cd03336">
    <property type="entry name" value="TCP1_beta"/>
    <property type="match status" value="1"/>
</dbReference>
<dbReference type="PROSITE" id="PS51767">
    <property type="entry name" value="PEPTIDASE_A1"/>
    <property type="match status" value="1"/>
</dbReference>
<dbReference type="GO" id="GO:0140662">
    <property type="term" value="F:ATP-dependent protein folding chaperone"/>
    <property type="evidence" value="ECO:0007669"/>
    <property type="project" value="InterPro"/>
</dbReference>
<feature type="coiled-coil region" evidence="20">
    <location>
        <begin position="348"/>
        <end position="375"/>
    </location>
</feature>
<dbReference type="InterPro" id="IPR001969">
    <property type="entry name" value="Aspartic_peptidase_AS"/>
</dbReference>
<protein>
    <recommendedName>
        <fullName evidence="4">T-complex protein 1 subunit beta</fullName>
    </recommendedName>
    <alternativeName>
        <fullName evidence="15">CCT-beta</fullName>
    </alternativeName>
</protein>
<dbReference type="Gene3D" id="2.40.70.10">
    <property type="entry name" value="Acid Proteases"/>
    <property type="match status" value="2"/>
</dbReference>
<dbReference type="PRINTS" id="PR00304">
    <property type="entry name" value="TCOMPLEXTCP1"/>
</dbReference>
<dbReference type="Pfam" id="PF13887">
    <property type="entry name" value="MYRF_ICA"/>
    <property type="match status" value="1"/>
</dbReference>
<dbReference type="InterPro" id="IPR026932">
    <property type="entry name" value="MYRF_ICA"/>
</dbReference>
<evidence type="ECO:0000256" key="15">
    <source>
        <dbReference type="ARBA" id="ARBA00033237"/>
    </source>
</evidence>
<proteinExistence type="inferred from homology"/>
<dbReference type="SUPFAM" id="SSF50630">
    <property type="entry name" value="Acid proteases"/>
    <property type="match status" value="1"/>
</dbReference>
<keyword evidence="10 19" id="KW-0067">ATP-binding</keyword>
<evidence type="ECO:0000256" key="6">
    <source>
        <dbReference type="ARBA" id="ARBA00022499"/>
    </source>
</evidence>
<dbReference type="GO" id="GO:0005832">
    <property type="term" value="C:chaperonin-containing T-complex"/>
    <property type="evidence" value="ECO:0007669"/>
    <property type="project" value="InterPro"/>
</dbReference>
<dbReference type="InterPro" id="IPR012848">
    <property type="entry name" value="Aspartic_peptidase_N"/>
</dbReference>
<gene>
    <name evidence="23" type="ORF">F2P81_017861</name>
</gene>
<dbReference type="Gene3D" id="1.10.560.10">
    <property type="entry name" value="GroEL-like equatorial domain"/>
    <property type="match status" value="1"/>
</dbReference>
<dbReference type="SUPFAM" id="SSF52029">
    <property type="entry name" value="GroEL apical domain-like"/>
    <property type="match status" value="1"/>
</dbReference>
<accession>A0A6A4S0M0</accession>
<evidence type="ECO:0000256" key="3">
    <source>
        <dbReference type="ARBA" id="ARBA00008020"/>
    </source>
</evidence>
<sequence length="1302" mass="144097">MENVGAVQQLSKLTDNLETRIKDLEVWNRRLAKLKSLTGSLRSTGKPRTSASVSSTASADTCKTTGDDVPEEGWSRKYSHCLRHRVFRASVFSLLATVAFCGDSDPLHTTVRSSAVPPTRPPGPWPPYVDFCDLLYCDQVHCCPSPAGGGDFNVTATESAATEESDVNEKRREKLYHKLKSARDWTNTTIHSFRIKENQQLIDSKYCLRDECGPDRFIFRVPISPFVPVNMRVTLLMKRVGEALMNNVRVAASRSHRDHVLITDAGRGHRPHVTLAGNTSGRCTWLDCITARITFAPQSPSCFLSPIVQRQQTTGEPREPGVDEVVRQEVRQEVRRLSDPASLSLYEQQRKVDENESLLEELSRIEAELRETLRLDVERQREDEFLRQQENKLMWQNLSHLSLSQRASLSMAPVNIFRHGADEEKAETARLSSFVGAIAIGDLVKSTLGPKGMDKILLGGGKGASVTVTNDGATILKAIGVDNPAAKVLVDMSKVQDDEVGDGTTSVTVLAAELLREAELLIAKKIHPQTIISGWRKATQAAREALREAAVDHSNDDARFQEDLLNISRTTLSSKLLTHHKDHFANLAVNAVMRLKGSGNLDAIHVIKKLGGSLTDSYLDEGFLLDKKIGVNQPKRLENVNILIANTGMDTDKIKVFGSRVRVDSMAKVAEIEQAEKEKMKEKVERILKHGINCFINRQLIYNYPEQLFAQAGIMAIEHADFSGVERLALVTGGEITSTFDHPELVKLGHCKLIEEVMIGEDTLIHFSGVSMGEACTIILRGATQQILDEAERSLHDALCCSEMLMARVVSDLANRTPGKEAVAMESFAKALMTLPTIIADNAGYDSADLVAQLRAAHQDNKSSFGLNMFEGTIGNMAELGITESFQVKRQVLLSASEAAEMILRVDNIIKAAPRIPLRRVRSIRSQLRADGLLDEFLRDHRPDAFNRRYAQCFPIGTPSLRLGRSSERIYNFMDAQYYGEVQLGTPEQNFSVIFDTGSSDIWVPSSYCVSQACVLHRRFRAFDSTSFHHDGRMFGIHYGSGHLLGVMARDTLKIGNLSIVNQEFGESVYEPGATFVMARFDGVLGMGYPALAEILGNPVFDNMLAQKTVDEPVFSFYLSRRTSSSSPEGELILGGIDESLYSGTMNWIPVTAKGYWQIKMDSVAVQGTSSFCPRGCQAIVDTGTSLIAGPTVDILNLQQLIGATPTNIGEFLIDCVRLSSLPHVTFVLGGTEYTLTAEQYVRKEMLGDKEFCFSGFMTVDIVSPEGPLWILGDVFLTEYYSVFDRGQDRVGFAPARHPSER</sequence>
<evidence type="ECO:0000256" key="10">
    <source>
        <dbReference type="ARBA" id="ARBA00022840"/>
    </source>
</evidence>
<dbReference type="InterPro" id="IPR033121">
    <property type="entry name" value="PEPTIDASE_A1"/>
</dbReference>
<keyword evidence="11" id="KW-0832">Ubl conjugation</keyword>
<comment type="function">
    <text evidence="17">Component of the chaperonin-containing T-complex (TRiC), a molecular chaperone complex that assists the folding of actin, tubulin and other proteins upon ATP hydrolysis. The TRiC complex mediates the folding of WRAP53/TCAB1, thereby regulating telomere maintenance. As part of the TRiC complex may play a role in the assembly of BBSome, a complex involved in ciliogenesis regulating transports vesicles to the cilia.</text>
</comment>
<dbReference type="InterPro" id="IPR025719">
    <property type="entry name" value="MYRF_C2"/>
</dbReference>
<keyword evidence="8 19" id="KW-0547">Nucleotide-binding</keyword>
<dbReference type="Pfam" id="PF00118">
    <property type="entry name" value="Cpn60_TCP1"/>
    <property type="match status" value="1"/>
</dbReference>
<evidence type="ECO:0000256" key="14">
    <source>
        <dbReference type="ARBA" id="ARBA00023186"/>
    </source>
</evidence>
<dbReference type="FunFam" id="1.10.560.10:FF:000045">
    <property type="entry name" value="T-complex protein 1 subunit eta"/>
    <property type="match status" value="1"/>
</dbReference>
<dbReference type="GO" id="GO:0016540">
    <property type="term" value="P:protein autoprocessing"/>
    <property type="evidence" value="ECO:0007669"/>
    <property type="project" value="InterPro"/>
</dbReference>